<accession>A0A5N5TEA0</accession>
<dbReference type="CDD" id="cd02901">
    <property type="entry name" value="Macro_Poa1p-like"/>
    <property type="match status" value="1"/>
</dbReference>
<comment type="caution">
    <text evidence="2">The sequence shown here is derived from an EMBL/GenBank/DDBJ whole genome shotgun (WGS) entry which is preliminary data.</text>
</comment>
<dbReference type="PANTHER" id="PTHR12521:SF0">
    <property type="entry name" value="ADP-RIBOSE GLYCOHYDROLASE OARD1"/>
    <property type="match status" value="1"/>
</dbReference>
<dbReference type="EMBL" id="SEYY01002181">
    <property type="protein sequence ID" value="KAB7504862.1"/>
    <property type="molecule type" value="Genomic_DNA"/>
</dbReference>
<protein>
    <submittedName>
        <fullName evidence="2">O-acetyl-ADP-ribose deacetylase 1</fullName>
    </submittedName>
</protein>
<proteinExistence type="predicted"/>
<keyword evidence="3" id="KW-1185">Reference proteome</keyword>
<name>A0A5N5TEA0_9CRUS</name>
<sequence length="179" mass="20493">METCFIPSKRKMNTEITENYEANGVIKKTKGNSIRSERFSITEVKGDLFTCSDTHSLAHCVSQDLKMGKGIAIHFKNKFDGVQELQSQNCRIGGIGILKRNGRFIYYLITKERYWHKPTYVTLRSSLQALKSHALENNIINLAMPKIGCGLDGLIWEKVRDVIADVFKDTDIRIIIYYI</sequence>
<organism evidence="2 3">
    <name type="scientific">Armadillidium nasatum</name>
    <dbReference type="NCBI Taxonomy" id="96803"/>
    <lineage>
        <taxon>Eukaryota</taxon>
        <taxon>Metazoa</taxon>
        <taxon>Ecdysozoa</taxon>
        <taxon>Arthropoda</taxon>
        <taxon>Crustacea</taxon>
        <taxon>Multicrustacea</taxon>
        <taxon>Malacostraca</taxon>
        <taxon>Eumalacostraca</taxon>
        <taxon>Peracarida</taxon>
        <taxon>Isopoda</taxon>
        <taxon>Oniscidea</taxon>
        <taxon>Crinocheta</taxon>
        <taxon>Armadillidiidae</taxon>
        <taxon>Armadillidium</taxon>
    </lineage>
</organism>
<evidence type="ECO:0000259" key="1">
    <source>
        <dbReference type="PROSITE" id="PS51154"/>
    </source>
</evidence>
<dbReference type="InterPro" id="IPR002589">
    <property type="entry name" value="Macro_dom"/>
</dbReference>
<evidence type="ECO:0000313" key="3">
    <source>
        <dbReference type="Proteomes" id="UP000326759"/>
    </source>
</evidence>
<gene>
    <name evidence="2" type="primary">OARD1</name>
    <name evidence="2" type="ORF">Anas_10910</name>
</gene>
<dbReference type="SUPFAM" id="SSF52949">
    <property type="entry name" value="Macro domain-like"/>
    <property type="match status" value="1"/>
</dbReference>
<dbReference type="Proteomes" id="UP000326759">
    <property type="component" value="Unassembled WGS sequence"/>
</dbReference>
<dbReference type="InterPro" id="IPR043472">
    <property type="entry name" value="Macro_dom-like"/>
</dbReference>
<dbReference type="AlphaFoldDB" id="A0A5N5TEA0"/>
<dbReference type="Gene3D" id="3.40.220.10">
    <property type="entry name" value="Leucine Aminopeptidase, subunit E, domain 1"/>
    <property type="match status" value="1"/>
</dbReference>
<dbReference type="InterPro" id="IPR050892">
    <property type="entry name" value="ADP-ribose_metab_enzymes"/>
</dbReference>
<dbReference type="Pfam" id="PF01661">
    <property type="entry name" value="Macro"/>
    <property type="match status" value="1"/>
</dbReference>
<dbReference type="GO" id="GO:0140291">
    <property type="term" value="P:peptidyl-glutamate ADP-deribosylation"/>
    <property type="evidence" value="ECO:0007669"/>
    <property type="project" value="TreeGrafter"/>
</dbReference>
<feature type="domain" description="Macro" evidence="1">
    <location>
        <begin position="28"/>
        <end position="179"/>
    </location>
</feature>
<evidence type="ECO:0000313" key="2">
    <source>
        <dbReference type="EMBL" id="KAB7504862.1"/>
    </source>
</evidence>
<dbReference type="OrthoDB" id="2155246at2759"/>
<dbReference type="PANTHER" id="PTHR12521">
    <property type="entry name" value="PROTEIN C6ORF130"/>
    <property type="match status" value="1"/>
</dbReference>
<reference evidence="2 3" key="1">
    <citation type="journal article" date="2019" name="PLoS Biol.">
        <title>Sex chromosomes control vertical transmission of feminizing Wolbachia symbionts in an isopod.</title>
        <authorList>
            <person name="Becking T."/>
            <person name="Chebbi M.A."/>
            <person name="Giraud I."/>
            <person name="Moumen B."/>
            <person name="Laverre T."/>
            <person name="Caubet Y."/>
            <person name="Peccoud J."/>
            <person name="Gilbert C."/>
            <person name="Cordaux R."/>
        </authorList>
    </citation>
    <scope>NUCLEOTIDE SEQUENCE [LARGE SCALE GENOMIC DNA]</scope>
    <source>
        <strain evidence="2">ANa2</strain>
        <tissue evidence="2">Whole body excluding digestive tract and cuticle</tissue>
    </source>
</reference>
<dbReference type="PROSITE" id="PS51154">
    <property type="entry name" value="MACRO"/>
    <property type="match status" value="1"/>
</dbReference>